<gene>
    <name evidence="1" type="ORF">CKM354_001064300</name>
</gene>
<name>A0A9P3CVM7_9PEZI</name>
<dbReference type="Proteomes" id="UP000825890">
    <property type="component" value="Unassembled WGS sequence"/>
</dbReference>
<reference evidence="1 2" key="1">
    <citation type="submission" date="2021-01" db="EMBL/GenBank/DDBJ databases">
        <title>Cercospora kikuchii MAFF 305040 whole genome shotgun sequence.</title>
        <authorList>
            <person name="Kashiwa T."/>
            <person name="Suzuki T."/>
        </authorList>
    </citation>
    <scope>NUCLEOTIDE SEQUENCE [LARGE SCALE GENOMIC DNA]</scope>
    <source>
        <strain evidence="1 2">MAFF 305040</strain>
    </source>
</reference>
<evidence type="ECO:0000313" key="1">
    <source>
        <dbReference type="EMBL" id="GIZ47555.1"/>
    </source>
</evidence>
<accession>A0A9P3CVM7</accession>
<dbReference type="AlphaFoldDB" id="A0A9P3CVM7"/>
<sequence length="121" mass="13941">MAIKVDPEMIRNPPKEVGSGTHQDPLIMFICVLPKESKFPGRIEAIEKVCRHACMYTDNTVCYIRTVDKTGTTAYDPRASRKEREPADDDRHITVYMSNVRGEFNYEGHLYVWYLSGLAQR</sequence>
<dbReference type="OrthoDB" id="10310411at2759"/>
<dbReference type="RefSeq" id="XP_044662042.1">
    <property type="nucleotide sequence ID" value="XM_044806107.1"/>
</dbReference>
<evidence type="ECO:0000313" key="2">
    <source>
        <dbReference type="Proteomes" id="UP000825890"/>
    </source>
</evidence>
<comment type="caution">
    <text evidence="1">The sequence shown here is derived from an EMBL/GenBank/DDBJ whole genome shotgun (WGS) entry which is preliminary data.</text>
</comment>
<keyword evidence="2" id="KW-1185">Reference proteome</keyword>
<protein>
    <submittedName>
        <fullName evidence="1">Uncharacterized protein</fullName>
    </submittedName>
</protein>
<dbReference type="EMBL" id="BOLY01000007">
    <property type="protein sequence ID" value="GIZ47555.1"/>
    <property type="molecule type" value="Genomic_DNA"/>
</dbReference>
<proteinExistence type="predicted"/>
<dbReference type="GeneID" id="68296218"/>
<organism evidence="1 2">
    <name type="scientific">Cercospora kikuchii</name>
    <dbReference type="NCBI Taxonomy" id="84275"/>
    <lineage>
        <taxon>Eukaryota</taxon>
        <taxon>Fungi</taxon>
        <taxon>Dikarya</taxon>
        <taxon>Ascomycota</taxon>
        <taxon>Pezizomycotina</taxon>
        <taxon>Dothideomycetes</taxon>
        <taxon>Dothideomycetidae</taxon>
        <taxon>Mycosphaerellales</taxon>
        <taxon>Mycosphaerellaceae</taxon>
        <taxon>Cercospora</taxon>
    </lineage>
</organism>